<dbReference type="AlphaFoldDB" id="A0ABD3VX17"/>
<evidence type="ECO:0000313" key="3">
    <source>
        <dbReference type="Proteomes" id="UP001634394"/>
    </source>
</evidence>
<organism evidence="2 3">
    <name type="scientific">Sinanodonta woodiana</name>
    <name type="common">Chinese pond mussel</name>
    <name type="synonym">Anodonta woodiana</name>
    <dbReference type="NCBI Taxonomy" id="1069815"/>
    <lineage>
        <taxon>Eukaryota</taxon>
        <taxon>Metazoa</taxon>
        <taxon>Spiralia</taxon>
        <taxon>Lophotrochozoa</taxon>
        <taxon>Mollusca</taxon>
        <taxon>Bivalvia</taxon>
        <taxon>Autobranchia</taxon>
        <taxon>Heteroconchia</taxon>
        <taxon>Palaeoheterodonta</taxon>
        <taxon>Unionida</taxon>
        <taxon>Unionoidea</taxon>
        <taxon>Unionidae</taxon>
        <taxon>Unioninae</taxon>
        <taxon>Sinanodonta</taxon>
    </lineage>
</organism>
<dbReference type="EMBL" id="JBJQND010000009">
    <property type="protein sequence ID" value="KAL3865981.1"/>
    <property type="molecule type" value="Genomic_DNA"/>
</dbReference>
<keyword evidence="1" id="KW-1133">Transmembrane helix</keyword>
<gene>
    <name evidence="2" type="ORF">ACJMK2_043323</name>
</gene>
<proteinExistence type="predicted"/>
<protein>
    <submittedName>
        <fullName evidence="2">Uncharacterized protein</fullName>
    </submittedName>
</protein>
<dbReference type="Proteomes" id="UP001634394">
    <property type="component" value="Unassembled WGS sequence"/>
</dbReference>
<reference evidence="2 3" key="1">
    <citation type="submission" date="2024-11" db="EMBL/GenBank/DDBJ databases">
        <title>Chromosome-level genome assembly of the freshwater bivalve Anodonta woodiana.</title>
        <authorList>
            <person name="Chen X."/>
        </authorList>
    </citation>
    <scope>NUCLEOTIDE SEQUENCE [LARGE SCALE GENOMIC DNA]</scope>
    <source>
        <strain evidence="2">MN2024</strain>
        <tissue evidence="2">Gills</tissue>
    </source>
</reference>
<evidence type="ECO:0000256" key="1">
    <source>
        <dbReference type="SAM" id="Phobius"/>
    </source>
</evidence>
<sequence>MGIQLSKVDDFLFVLEQWGLQLDAINTIVFYERKNLIGALLPALSLDVKLVQRVGVIMLDCSLQLAAPIAFVICQYLAFIYIAVELFQFTFDDIFRSEFHAYYWSRYTGNFFKTCYMGYVYLASSV</sequence>
<keyword evidence="1" id="KW-0472">Membrane</keyword>
<comment type="caution">
    <text evidence="2">The sequence shown here is derived from an EMBL/GenBank/DDBJ whole genome shotgun (WGS) entry which is preliminary data.</text>
</comment>
<name>A0ABD3VX17_SINWO</name>
<feature type="transmembrane region" description="Helical" evidence="1">
    <location>
        <begin position="65"/>
        <end position="87"/>
    </location>
</feature>
<keyword evidence="3" id="KW-1185">Reference proteome</keyword>
<accession>A0ABD3VX17</accession>
<evidence type="ECO:0000313" key="2">
    <source>
        <dbReference type="EMBL" id="KAL3865981.1"/>
    </source>
</evidence>
<keyword evidence="1" id="KW-0812">Transmembrane</keyword>